<proteinExistence type="predicted"/>
<dbReference type="PANTHER" id="PTHR32444">
    <property type="entry name" value="BULB-TYPE LECTIN DOMAIN-CONTAINING PROTEIN"/>
    <property type="match status" value="1"/>
</dbReference>
<dbReference type="Gene3D" id="2.90.10.10">
    <property type="entry name" value="Bulb-type lectin domain"/>
    <property type="match status" value="1"/>
</dbReference>
<dbReference type="SUPFAM" id="SSF51110">
    <property type="entry name" value="alpha-D-mannose-specific plant lectins"/>
    <property type="match status" value="1"/>
</dbReference>
<keyword evidence="1" id="KW-0732">Signal</keyword>
<gene>
    <name evidence="5" type="ORF">TIFTF001_033738</name>
</gene>
<dbReference type="InterPro" id="IPR001480">
    <property type="entry name" value="Bulb-type_lectin_dom"/>
</dbReference>
<sequence>MNLQVFVMGFFQPGNSSNYYIGMWYKQVSPQTVVWVANRKKRVSDIFSSELRISDGNLVLFNESKIPIWSTDLNSTGSSASVRAVLHDSGNVVLNDESNSSEPSWQNFDHPAHTWLPDVKISYNKITKKQQRLTLWKNSENPAPGLFSLELDISDNSYILLWNMSRRYWTSGSWNGRTFSKPRFCP</sequence>
<name>A0AA88J7J7_FICCA</name>
<comment type="caution">
    <text evidence="5">The sequence shown here is derived from an EMBL/GenBank/DDBJ whole genome shotgun (WGS) entry which is preliminary data.</text>
</comment>
<dbReference type="InterPro" id="IPR036426">
    <property type="entry name" value="Bulb-type_lectin_dom_sf"/>
</dbReference>
<evidence type="ECO:0000313" key="5">
    <source>
        <dbReference type="EMBL" id="GMN64654.1"/>
    </source>
</evidence>
<dbReference type="EMBL" id="BTGU01000190">
    <property type="protein sequence ID" value="GMN64654.1"/>
    <property type="molecule type" value="Genomic_DNA"/>
</dbReference>
<dbReference type="Pfam" id="PF01453">
    <property type="entry name" value="B_lectin"/>
    <property type="match status" value="1"/>
</dbReference>
<reference evidence="5" key="1">
    <citation type="submission" date="2023-07" db="EMBL/GenBank/DDBJ databases">
        <title>draft genome sequence of fig (Ficus carica).</title>
        <authorList>
            <person name="Takahashi T."/>
            <person name="Nishimura K."/>
        </authorList>
    </citation>
    <scope>NUCLEOTIDE SEQUENCE</scope>
</reference>
<keyword evidence="3" id="KW-0325">Glycoprotein</keyword>
<evidence type="ECO:0000313" key="6">
    <source>
        <dbReference type="Proteomes" id="UP001187192"/>
    </source>
</evidence>
<dbReference type="Proteomes" id="UP001187192">
    <property type="component" value="Unassembled WGS sequence"/>
</dbReference>
<evidence type="ECO:0000256" key="3">
    <source>
        <dbReference type="ARBA" id="ARBA00023180"/>
    </source>
</evidence>
<dbReference type="AlphaFoldDB" id="A0AA88J7J7"/>
<evidence type="ECO:0000259" key="4">
    <source>
        <dbReference type="PROSITE" id="PS50927"/>
    </source>
</evidence>
<evidence type="ECO:0000256" key="1">
    <source>
        <dbReference type="ARBA" id="ARBA00022729"/>
    </source>
</evidence>
<accession>A0AA88J7J7</accession>
<keyword evidence="6" id="KW-1185">Reference proteome</keyword>
<protein>
    <recommendedName>
        <fullName evidence="4">Bulb-type lectin domain-containing protein</fullName>
    </recommendedName>
</protein>
<dbReference type="CDD" id="cd00028">
    <property type="entry name" value="B_lectin"/>
    <property type="match status" value="1"/>
</dbReference>
<evidence type="ECO:0000256" key="2">
    <source>
        <dbReference type="ARBA" id="ARBA00023157"/>
    </source>
</evidence>
<feature type="domain" description="Bulb-type lectin" evidence="4">
    <location>
        <begin position="1"/>
        <end position="107"/>
    </location>
</feature>
<keyword evidence="2" id="KW-1015">Disulfide bond</keyword>
<dbReference type="SMART" id="SM00108">
    <property type="entry name" value="B_lectin"/>
    <property type="match status" value="1"/>
</dbReference>
<dbReference type="PANTHER" id="PTHR32444:SF247">
    <property type="entry name" value="OS01G0958200 PROTEIN"/>
    <property type="match status" value="1"/>
</dbReference>
<dbReference type="PROSITE" id="PS50927">
    <property type="entry name" value="BULB_LECTIN"/>
    <property type="match status" value="1"/>
</dbReference>
<organism evidence="5 6">
    <name type="scientific">Ficus carica</name>
    <name type="common">Common fig</name>
    <dbReference type="NCBI Taxonomy" id="3494"/>
    <lineage>
        <taxon>Eukaryota</taxon>
        <taxon>Viridiplantae</taxon>
        <taxon>Streptophyta</taxon>
        <taxon>Embryophyta</taxon>
        <taxon>Tracheophyta</taxon>
        <taxon>Spermatophyta</taxon>
        <taxon>Magnoliopsida</taxon>
        <taxon>eudicotyledons</taxon>
        <taxon>Gunneridae</taxon>
        <taxon>Pentapetalae</taxon>
        <taxon>rosids</taxon>
        <taxon>fabids</taxon>
        <taxon>Rosales</taxon>
        <taxon>Moraceae</taxon>
        <taxon>Ficeae</taxon>
        <taxon>Ficus</taxon>
    </lineage>
</organism>